<feature type="region of interest" description="Disordered" evidence="1">
    <location>
        <begin position="1"/>
        <end position="79"/>
    </location>
</feature>
<feature type="compositionally biased region" description="Polar residues" evidence="1">
    <location>
        <begin position="43"/>
        <end position="71"/>
    </location>
</feature>
<evidence type="ECO:0000256" key="1">
    <source>
        <dbReference type="SAM" id="MobiDB-lite"/>
    </source>
</evidence>
<reference evidence="2" key="2">
    <citation type="submission" date="2020-06" db="EMBL/GenBank/DDBJ databases">
        <authorList>
            <person name="Sheffer M."/>
        </authorList>
    </citation>
    <scope>NUCLEOTIDE SEQUENCE</scope>
</reference>
<accession>A0A8T0FT61</accession>
<dbReference type="EMBL" id="JABXBU010000003">
    <property type="protein sequence ID" value="KAF8791873.1"/>
    <property type="molecule type" value="Genomic_DNA"/>
</dbReference>
<protein>
    <submittedName>
        <fullName evidence="2">Uncharacterized protein</fullName>
    </submittedName>
</protein>
<comment type="caution">
    <text evidence="2">The sequence shown here is derived from an EMBL/GenBank/DDBJ whole genome shotgun (WGS) entry which is preliminary data.</text>
</comment>
<keyword evidence="3" id="KW-1185">Reference proteome</keyword>
<evidence type="ECO:0000313" key="3">
    <source>
        <dbReference type="Proteomes" id="UP000807504"/>
    </source>
</evidence>
<dbReference type="Proteomes" id="UP000807504">
    <property type="component" value="Unassembled WGS sequence"/>
</dbReference>
<feature type="compositionally biased region" description="Basic and acidic residues" evidence="1">
    <location>
        <begin position="1"/>
        <end position="18"/>
    </location>
</feature>
<organism evidence="2 3">
    <name type="scientific">Argiope bruennichi</name>
    <name type="common">Wasp spider</name>
    <name type="synonym">Aranea bruennichi</name>
    <dbReference type="NCBI Taxonomy" id="94029"/>
    <lineage>
        <taxon>Eukaryota</taxon>
        <taxon>Metazoa</taxon>
        <taxon>Ecdysozoa</taxon>
        <taxon>Arthropoda</taxon>
        <taxon>Chelicerata</taxon>
        <taxon>Arachnida</taxon>
        <taxon>Araneae</taxon>
        <taxon>Araneomorphae</taxon>
        <taxon>Entelegynae</taxon>
        <taxon>Araneoidea</taxon>
        <taxon>Araneidae</taxon>
        <taxon>Argiope</taxon>
    </lineage>
</organism>
<gene>
    <name evidence="2" type="ORF">HNY73_003541</name>
</gene>
<dbReference type="AlphaFoldDB" id="A0A8T0FT61"/>
<reference evidence="2" key="1">
    <citation type="journal article" date="2020" name="bioRxiv">
        <title>Chromosome-level reference genome of the European wasp spider Argiope bruennichi: a resource for studies on range expansion and evolutionary adaptation.</title>
        <authorList>
            <person name="Sheffer M.M."/>
            <person name="Hoppe A."/>
            <person name="Krehenwinkel H."/>
            <person name="Uhl G."/>
            <person name="Kuss A.W."/>
            <person name="Jensen L."/>
            <person name="Jensen C."/>
            <person name="Gillespie R.G."/>
            <person name="Hoff K.J."/>
            <person name="Prost S."/>
        </authorList>
    </citation>
    <scope>NUCLEOTIDE SEQUENCE</scope>
</reference>
<sequence length="142" mass="15593">MVQFLHEESSCSDTDRHSYNIGKPISPTHDKTPPRSLKLQPPTRASSSSDNSIRTASPMTNPCSTQLNHPSALNPAKSAPHQYTEFSRLLLSNATHCSLKIFNPPTTTLRANLTPHHPPNQPYPPLISLAICTLTSHVHLTV</sequence>
<name>A0A8T0FT61_ARGBR</name>
<proteinExistence type="predicted"/>
<evidence type="ECO:0000313" key="2">
    <source>
        <dbReference type="EMBL" id="KAF8791873.1"/>
    </source>
</evidence>